<dbReference type="OrthoDB" id="512662at2759"/>
<dbReference type="EMBL" id="AP024428">
    <property type="protein sequence ID" value="BCR98566.1"/>
    <property type="molecule type" value="Genomic_DNA"/>
</dbReference>
<dbReference type="PANTHER" id="PTHR42791:SF4">
    <property type="entry name" value="ACETYLTRANSFERASE, GNAT FAMILY FAMILY (AFU_ORTHOLOGUE AFUA_4G09540)-RELATED"/>
    <property type="match status" value="1"/>
</dbReference>
<evidence type="ECO:0000313" key="3">
    <source>
        <dbReference type="Proteomes" id="UP000661280"/>
    </source>
</evidence>
<feature type="domain" description="N-acetyltransferase" evidence="1">
    <location>
        <begin position="150"/>
        <end position="209"/>
    </location>
</feature>
<dbReference type="Proteomes" id="UP000661280">
    <property type="component" value="Chromosome 4"/>
</dbReference>
<reference evidence="2" key="1">
    <citation type="submission" date="2021-01" db="EMBL/GenBank/DDBJ databases">
        <authorList>
            <consortium name="Aspergillus luchuensis mut. kawachii IFO 4304 genome sequencing consortium"/>
            <person name="Kazuki M."/>
            <person name="Futagami T."/>
        </authorList>
    </citation>
    <scope>NUCLEOTIDE SEQUENCE</scope>
    <source>
        <strain evidence="2">IFO 4308</strain>
    </source>
</reference>
<dbReference type="PANTHER" id="PTHR42791">
    <property type="entry name" value="GNAT FAMILY ACETYLTRANSFERASE"/>
    <property type="match status" value="1"/>
</dbReference>
<dbReference type="GeneID" id="64959891"/>
<dbReference type="RefSeq" id="XP_041542332.1">
    <property type="nucleotide sequence ID" value="XM_041688560.1"/>
</dbReference>
<dbReference type="SUPFAM" id="SSF55729">
    <property type="entry name" value="Acyl-CoA N-acyltransferases (Nat)"/>
    <property type="match status" value="1"/>
</dbReference>
<name>A0A7R7W907_ASPKA</name>
<organism evidence="2 3">
    <name type="scientific">Aspergillus kawachii</name>
    <name type="common">White koji mold</name>
    <name type="synonym">Aspergillus awamori var. kawachi</name>
    <dbReference type="NCBI Taxonomy" id="1069201"/>
    <lineage>
        <taxon>Eukaryota</taxon>
        <taxon>Fungi</taxon>
        <taxon>Dikarya</taxon>
        <taxon>Ascomycota</taxon>
        <taxon>Pezizomycotina</taxon>
        <taxon>Eurotiomycetes</taxon>
        <taxon>Eurotiomycetidae</taxon>
        <taxon>Eurotiales</taxon>
        <taxon>Aspergillaceae</taxon>
        <taxon>Aspergillus</taxon>
        <taxon>Aspergillus subgen. Circumdati</taxon>
    </lineage>
</organism>
<dbReference type="GO" id="GO:0016747">
    <property type="term" value="F:acyltransferase activity, transferring groups other than amino-acyl groups"/>
    <property type="evidence" value="ECO:0007669"/>
    <property type="project" value="InterPro"/>
</dbReference>
<evidence type="ECO:0000259" key="1">
    <source>
        <dbReference type="Pfam" id="PF13508"/>
    </source>
</evidence>
<sequence length="296" mass="33826">MAIEILPLTKEDIPSAVACIQKAFADDPYFHWVFNNKSGFNIHRNAASLAAHFLYGLSCNEPIFVAKYTTNTPRDKIPTDSPVVGVCWWYSPQPPSEPVPWSVWAQDWILSFRQLYNNIRFGGRGGLNVRRYWLWKARQQETHDRVWTDPRGYYFCNVIAVDSSMRGMGLGRKLVEVVSQQADREGMPCYLESSKGFPNLMIYEKLGFEMVSEIECVDGKDKCKVCETFQLLLGFLCRRVGGLMSTAVLYDPSAKDKGVDGIVDVCLIIQIACNIHVYYYHPYSERRSTPKYIDAI</sequence>
<reference evidence="2" key="2">
    <citation type="submission" date="2021-02" db="EMBL/GenBank/DDBJ databases">
        <title>Aspergillus luchuensis mut. kawachii IFO 4304 genome sequence.</title>
        <authorList>
            <person name="Mori K."/>
            <person name="Kadooka C."/>
            <person name="Goto M."/>
            <person name="Futagami T."/>
        </authorList>
    </citation>
    <scope>NUCLEOTIDE SEQUENCE</scope>
    <source>
        <strain evidence="2">IFO 4308</strain>
    </source>
</reference>
<dbReference type="Gene3D" id="3.40.630.30">
    <property type="match status" value="1"/>
</dbReference>
<evidence type="ECO:0000313" key="2">
    <source>
        <dbReference type="EMBL" id="BCR98566.1"/>
    </source>
</evidence>
<keyword evidence="3" id="KW-1185">Reference proteome</keyword>
<accession>A0A7R7W907</accession>
<dbReference type="CDD" id="cd04301">
    <property type="entry name" value="NAT_SF"/>
    <property type="match status" value="1"/>
</dbReference>
<dbReference type="AlphaFoldDB" id="A0A7R7W907"/>
<dbReference type="InterPro" id="IPR000182">
    <property type="entry name" value="GNAT_dom"/>
</dbReference>
<protein>
    <recommendedName>
        <fullName evidence="1">N-acetyltransferase domain-containing protein</fullName>
    </recommendedName>
</protein>
<dbReference type="Pfam" id="PF13508">
    <property type="entry name" value="Acetyltransf_7"/>
    <property type="match status" value="1"/>
</dbReference>
<proteinExistence type="predicted"/>
<dbReference type="KEGG" id="aluc:AKAW2_40249A"/>
<dbReference type="InterPro" id="IPR016181">
    <property type="entry name" value="Acyl_CoA_acyltransferase"/>
</dbReference>
<gene>
    <name evidence="2" type="ORF">AKAW2_40249A</name>
</gene>
<dbReference type="InterPro" id="IPR052523">
    <property type="entry name" value="Trichothecene_AcTrans"/>
</dbReference>